<proteinExistence type="predicted"/>
<evidence type="ECO:0000313" key="3">
    <source>
        <dbReference type="EMBL" id="SUX44638.1"/>
    </source>
</evidence>
<organism evidence="3 7">
    <name type="scientific">Chryseobacterium indoltheticum</name>
    <dbReference type="NCBI Taxonomy" id="254"/>
    <lineage>
        <taxon>Bacteria</taxon>
        <taxon>Pseudomonadati</taxon>
        <taxon>Bacteroidota</taxon>
        <taxon>Flavobacteriia</taxon>
        <taxon>Flavobacteriales</taxon>
        <taxon>Weeksellaceae</taxon>
        <taxon>Chryseobacterium group</taxon>
        <taxon>Chryseobacterium</taxon>
    </lineage>
</organism>
<evidence type="ECO:0000313" key="2">
    <source>
        <dbReference type="EMBL" id="SIQ21577.1"/>
    </source>
</evidence>
<evidence type="ECO:0000313" key="7">
    <source>
        <dbReference type="Proteomes" id="UP000255231"/>
    </source>
</evidence>
<dbReference type="Proteomes" id="UP000254282">
    <property type="component" value="Unassembled WGS sequence"/>
</dbReference>
<dbReference type="RefSeq" id="WP_407919819.1">
    <property type="nucleotide sequence ID" value="NZ_CP033929.1"/>
</dbReference>
<dbReference type="InterPro" id="IPR058074">
    <property type="entry name" value="Bacteriocin-like"/>
</dbReference>
<evidence type="ECO:0008006" key="8">
    <source>
        <dbReference type="Google" id="ProtNLM"/>
    </source>
</evidence>
<accession>A0A381FDU4</accession>
<gene>
    <name evidence="4" type="ORF">NCTC13532_01039</name>
    <name evidence="3" type="ORF">NCTC13560_02642</name>
    <name evidence="2" type="ORF">SAMN05421682_103195</name>
</gene>
<dbReference type="EMBL" id="UFVR01000004">
    <property type="protein sequence ID" value="SUX44917.1"/>
    <property type="molecule type" value="Genomic_DNA"/>
</dbReference>
<sequence>MKNLKKVSRNQMKDISGGASGCSQACCPPPGIKRCPNIICIIACPVES</sequence>
<dbReference type="EMBL" id="UFVS01000001">
    <property type="protein sequence ID" value="SUX44638.1"/>
    <property type="molecule type" value="Genomic_DNA"/>
</dbReference>
<dbReference type="Proteomes" id="UP000185725">
    <property type="component" value="Unassembled WGS sequence"/>
</dbReference>
<reference evidence="6 7" key="2">
    <citation type="submission" date="2018-06" db="EMBL/GenBank/DDBJ databases">
        <authorList>
            <consortium name="Pathogen Informatics"/>
            <person name="Doyle S."/>
        </authorList>
    </citation>
    <scope>NUCLEOTIDE SEQUENCE [LARGE SCALE GENOMIC DNA]</scope>
    <source>
        <strain evidence="4 6">NCTC13532</strain>
        <strain evidence="3 7">NCTC13560</strain>
    </source>
</reference>
<name>A0A381FDU4_9FLAO</name>
<keyword evidence="5" id="KW-1185">Reference proteome</keyword>
<dbReference type="NCBIfam" id="NF047798">
    <property type="entry name" value="leader_Chryseo"/>
    <property type="match status" value="1"/>
</dbReference>
<protein>
    <recommendedName>
        <fullName evidence="8">Bacteriocin</fullName>
    </recommendedName>
</protein>
<dbReference type="Proteomes" id="UP000255231">
    <property type="component" value="Unassembled WGS sequence"/>
</dbReference>
<evidence type="ECO:0000313" key="5">
    <source>
        <dbReference type="Proteomes" id="UP000185725"/>
    </source>
</evidence>
<feature type="region of interest" description="Disordered" evidence="1">
    <location>
        <begin position="1"/>
        <end position="22"/>
    </location>
</feature>
<dbReference type="EMBL" id="FTMF01000003">
    <property type="protein sequence ID" value="SIQ21577.1"/>
    <property type="molecule type" value="Genomic_DNA"/>
</dbReference>
<reference evidence="2 5" key="1">
    <citation type="submission" date="2017-01" db="EMBL/GenBank/DDBJ databases">
        <authorList>
            <person name="Varghese N."/>
            <person name="Submissions S."/>
        </authorList>
    </citation>
    <scope>NUCLEOTIDE SEQUENCE [LARGE SCALE GENOMIC DNA]</scope>
    <source>
        <strain evidence="2 5">ATCC 27950</strain>
    </source>
</reference>
<evidence type="ECO:0000256" key="1">
    <source>
        <dbReference type="SAM" id="MobiDB-lite"/>
    </source>
</evidence>
<evidence type="ECO:0000313" key="6">
    <source>
        <dbReference type="Proteomes" id="UP000254282"/>
    </source>
</evidence>
<evidence type="ECO:0000313" key="4">
    <source>
        <dbReference type="EMBL" id="SUX44917.1"/>
    </source>
</evidence>
<dbReference type="AlphaFoldDB" id="A0A381FDU4"/>
<dbReference type="GeneID" id="303676015"/>